<dbReference type="InterPro" id="IPR020568">
    <property type="entry name" value="Ribosomal_Su5_D2-typ_SF"/>
</dbReference>
<dbReference type="HAMAP" id="MF_00227">
    <property type="entry name" value="RNase_P"/>
    <property type="match status" value="1"/>
</dbReference>
<keyword evidence="2 7" id="KW-0819">tRNA processing</keyword>
<organism evidence="9 10">
    <name type="scientific">Halovulum marinum</name>
    <dbReference type="NCBI Taxonomy" id="2662447"/>
    <lineage>
        <taxon>Bacteria</taxon>
        <taxon>Pseudomonadati</taxon>
        <taxon>Pseudomonadota</taxon>
        <taxon>Alphaproteobacteria</taxon>
        <taxon>Rhodobacterales</taxon>
        <taxon>Paracoccaceae</taxon>
        <taxon>Halovulum</taxon>
    </lineage>
</organism>
<dbReference type="GO" id="GO:0004526">
    <property type="term" value="F:ribonuclease P activity"/>
    <property type="evidence" value="ECO:0007669"/>
    <property type="project" value="UniProtKB-UniRule"/>
</dbReference>
<comment type="similarity">
    <text evidence="7">Belongs to the RnpA family.</text>
</comment>
<keyword evidence="10" id="KW-1185">Reference proteome</keyword>
<dbReference type="RefSeq" id="WP_154449021.1">
    <property type="nucleotide sequence ID" value="NZ_WIND01000022.1"/>
</dbReference>
<keyword evidence="6 7" id="KW-0694">RNA-binding</keyword>
<gene>
    <name evidence="7 9" type="primary">rnpA</name>
    <name evidence="9" type="ORF">GE300_18645</name>
</gene>
<dbReference type="GO" id="GO:0030677">
    <property type="term" value="C:ribonuclease P complex"/>
    <property type="evidence" value="ECO:0007669"/>
    <property type="project" value="TreeGrafter"/>
</dbReference>
<dbReference type="EMBL" id="WIND01000022">
    <property type="protein sequence ID" value="MSU91601.1"/>
    <property type="molecule type" value="Genomic_DNA"/>
</dbReference>
<dbReference type="SUPFAM" id="SSF54211">
    <property type="entry name" value="Ribosomal protein S5 domain 2-like"/>
    <property type="match status" value="1"/>
</dbReference>
<dbReference type="GO" id="GO:0042781">
    <property type="term" value="F:3'-tRNA processing endoribonuclease activity"/>
    <property type="evidence" value="ECO:0007669"/>
    <property type="project" value="TreeGrafter"/>
</dbReference>
<protein>
    <recommendedName>
        <fullName evidence="7 8">Ribonuclease P protein component</fullName>
        <shortName evidence="7">RNase P protein</shortName>
        <shortName evidence="7">RNaseP protein</shortName>
        <ecNumber evidence="7 8">3.1.26.5</ecNumber>
    </recommendedName>
    <alternativeName>
        <fullName evidence="7">Protein C5</fullName>
    </alternativeName>
</protein>
<accession>A0A6L5Z4V7</accession>
<reference evidence="9 10" key="1">
    <citation type="submission" date="2019-10" db="EMBL/GenBank/DDBJ databases">
        <title>Cognatihalovulum marinum gen. nov. sp. nov., a new member of the family Rhodobacteraceae isolated from deep seawater of the Northwest Indian Ocean.</title>
        <authorList>
            <person name="Ruan C."/>
            <person name="Wang J."/>
            <person name="Zheng X."/>
            <person name="Song L."/>
            <person name="Zhu Y."/>
            <person name="Huang Y."/>
            <person name="Lu Z."/>
            <person name="Du W."/>
            <person name="Huang L."/>
            <person name="Dai X."/>
        </authorList>
    </citation>
    <scope>NUCLEOTIDE SEQUENCE [LARGE SCALE GENOMIC DNA]</scope>
    <source>
        <strain evidence="9 10">2CG4</strain>
    </source>
</reference>
<dbReference type="InterPro" id="IPR020539">
    <property type="entry name" value="RNase_P_CS"/>
</dbReference>
<keyword evidence="4 7" id="KW-0255">Endonuclease</keyword>
<dbReference type="EC" id="3.1.26.5" evidence="7 8"/>
<keyword evidence="3 7" id="KW-0540">Nuclease</keyword>
<evidence type="ECO:0000313" key="9">
    <source>
        <dbReference type="EMBL" id="MSU91601.1"/>
    </source>
</evidence>
<dbReference type="Pfam" id="PF00825">
    <property type="entry name" value="Ribonuclease_P"/>
    <property type="match status" value="1"/>
</dbReference>
<comment type="caution">
    <text evidence="9">The sequence shown here is derived from an EMBL/GenBank/DDBJ whole genome shotgun (WGS) entry which is preliminary data.</text>
</comment>
<dbReference type="PANTHER" id="PTHR33992:SF1">
    <property type="entry name" value="RIBONUCLEASE P PROTEIN COMPONENT"/>
    <property type="match status" value="1"/>
</dbReference>
<dbReference type="Proteomes" id="UP000474957">
    <property type="component" value="Unassembled WGS sequence"/>
</dbReference>
<evidence type="ECO:0000256" key="5">
    <source>
        <dbReference type="ARBA" id="ARBA00022801"/>
    </source>
</evidence>
<evidence type="ECO:0000256" key="1">
    <source>
        <dbReference type="ARBA" id="ARBA00002663"/>
    </source>
</evidence>
<evidence type="ECO:0000256" key="4">
    <source>
        <dbReference type="ARBA" id="ARBA00022759"/>
    </source>
</evidence>
<dbReference type="PANTHER" id="PTHR33992">
    <property type="entry name" value="RIBONUCLEASE P PROTEIN COMPONENT"/>
    <property type="match status" value="1"/>
</dbReference>
<dbReference type="Gene3D" id="3.30.230.10">
    <property type="match status" value="1"/>
</dbReference>
<evidence type="ECO:0000256" key="2">
    <source>
        <dbReference type="ARBA" id="ARBA00022694"/>
    </source>
</evidence>
<evidence type="ECO:0000256" key="3">
    <source>
        <dbReference type="ARBA" id="ARBA00022722"/>
    </source>
</evidence>
<comment type="function">
    <text evidence="1 7">RNaseP catalyzes the removal of the 5'-leader sequence from pre-tRNA to produce the mature 5'-terminus. It can also cleave other RNA substrates such as 4.5S RNA. The protein component plays an auxiliary but essential role in vivo by binding to the 5'-leader sequence and broadening the substrate specificity of the ribozyme.</text>
</comment>
<dbReference type="NCBIfam" id="TIGR00188">
    <property type="entry name" value="rnpA"/>
    <property type="match status" value="1"/>
</dbReference>
<evidence type="ECO:0000256" key="7">
    <source>
        <dbReference type="HAMAP-Rule" id="MF_00227"/>
    </source>
</evidence>
<comment type="catalytic activity">
    <reaction evidence="7">
        <text>Endonucleolytic cleavage of RNA, removing 5'-extranucleotides from tRNA precursor.</text>
        <dbReference type="EC" id="3.1.26.5"/>
    </reaction>
</comment>
<dbReference type="InterPro" id="IPR000100">
    <property type="entry name" value="RNase_P"/>
</dbReference>
<proteinExistence type="inferred from homology"/>
<evidence type="ECO:0000256" key="6">
    <source>
        <dbReference type="ARBA" id="ARBA00022884"/>
    </source>
</evidence>
<comment type="subunit">
    <text evidence="7">Consists of a catalytic RNA component (M1 or rnpB) and a protein subunit.</text>
</comment>
<keyword evidence="5 7" id="KW-0378">Hydrolase</keyword>
<dbReference type="GO" id="GO:0001682">
    <property type="term" value="P:tRNA 5'-leader removal"/>
    <property type="evidence" value="ECO:0007669"/>
    <property type="project" value="UniProtKB-UniRule"/>
</dbReference>
<dbReference type="AlphaFoldDB" id="A0A6L5Z4V7"/>
<dbReference type="GO" id="GO:0000049">
    <property type="term" value="F:tRNA binding"/>
    <property type="evidence" value="ECO:0007669"/>
    <property type="project" value="UniProtKB-UniRule"/>
</dbReference>
<dbReference type="PROSITE" id="PS00648">
    <property type="entry name" value="RIBONUCLEASE_P"/>
    <property type="match status" value="1"/>
</dbReference>
<sequence length="135" mass="14843">MPGLATSPDSDRTPATLRRRADFLAAARGLRQATPGFILQARHRGPDPSPPGPDAVRVGFTCSRKVGNAVARNRAKRRLRALARLVLPAHGRPGWDYVLIGRRDATAGREFARMARELESALERLHAPRRAEPPQ</sequence>
<dbReference type="InterPro" id="IPR014721">
    <property type="entry name" value="Ribsml_uS5_D2-typ_fold_subgr"/>
</dbReference>
<evidence type="ECO:0000256" key="8">
    <source>
        <dbReference type="NCBIfam" id="TIGR00188"/>
    </source>
</evidence>
<name>A0A6L5Z4V7_9RHOB</name>
<evidence type="ECO:0000313" key="10">
    <source>
        <dbReference type="Proteomes" id="UP000474957"/>
    </source>
</evidence>